<reference evidence="3 4" key="1">
    <citation type="journal article" date="2016" name="Nat. Commun.">
        <title>Thousands of microbial genomes shed light on interconnected biogeochemical processes in an aquifer system.</title>
        <authorList>
            <person name="Anantharaman K."/>
            <person name="Brown C.T."/>
            <person name="Hug L.A."/>
            <person name="Sharon I."/>
            <person name="Castelle C.J."/>
            <person name="Probst A.J."/>
            <person name="Thomas B.C."/>
            <person name="Singh A."/>
            <person name="Wilkins M.J."/>
            <person name="Karaoz U."/>
            <person name="Brodie E.L."/>
            <person name="Williams K.H."/>
            <person name="Hubbard S.S."/>
            <person name="Banfield J.F."/>
        </authorList>
    </citation>
    <scope>NUCLEOTIDE SEQUENCE [LARGE SCALE GENOMIC DNA]</scope>
</reference>
<comment type="caution">
    <text evidence="3">The sequence shown here is derived from an EMBL/GenBank/DDBJ whole genome shotgun (WGS) entry which is preliminary data.</text>
</comment>
<dbReference type="GO" id="GO:0015627">
    <property type="term" value="C:type II protein secretion system complex"/>
    <property type="evidence" value="ECO:0007669"/>
    <property type="project" value="TreeGrafter"/>
</dbReference>
<dbReference type="Proteomes" id="UP000177596">
    <property type="component" value="Unassembled WGS sequence"/>
</dbReference>
<name>A0A1F8DGL2_9BACT</name>
<evidence type="ECO:0000313" key="3">
    <source>
        <dbReference type="EMBL" id="OGM87741.1"/>
    </source>
</evidence>
<protein>
    <recommendedName>
        <fullName evidence="2">Soluble ligand binding domain-containing protein</fullName>
    </recommendedName>
</protein>
<evidence type="ECO:0000259" key="2">
    <source>
        <dbReference type="Pfam" id="PF10531"/>
    </source>
</evidence>
<sequence>MNGFNVDELIIKFRYPLLFLLLGLILIATGLFIVKSGLVSPSTKVEVLTATTSAAVNGEIAVEIAGEVLTPGVYRLPAGGRVEDLLIVSGGFSINADRNWTDKYLNRASKLTDGQKVYIPNINEHSNVLSAKNSGGDQTVSSTFSSDSNTLININTASLGELDSLPGIGPVYGQRIIEYRPYSDTSELLSKGVLKSSVYQKVKDLVSVY</sequence>
<dbReference type="PANTHER" id="PTHR21180:SF32">
    <property type="entry name" value="ENDONUCLEASE_EXONUCLEASE_PHOSPHATASE FAMILY DOMAIN-CONTAINING PROTEIN 1"/>
    <property type="match status" value="1"/>
</dbReference>
<feature type="domain" description="Soluble ligand binding" evidence="2">
    <location>
        <begin position="62"/>
        <end position="98"/>
    </location>
</feature>
<dbReference type="PANTHER" id="PTHR21180">
    <property type="entry name" value="ENDONUCLEASE/EXONUCLEASE/PHOSPHATASE FAMILY DOMAIN-CONTAINING PROTEIN 1"/>
    <property type="match status" value="1"/>
</dbReference>
<dbReference type="Pfam" id="PF12836">
    <property type="entry name" value="HHH_3"/>
    <property type="match status" value="1"/>
</dbReference>
<dbReference type="AlphaFoldDB" id="A0A1F8DGL2"/>
<feature type="transmembrane region" description="Helical" evidence="1">
    <location>
        <begin position="15"/>
        <end position="34"/>
    </location>
</feature>
<evidence type="ECO:0000313" key="4">
    <source>
        <dbReference type="Proteomes" id="UP000177596"/>
    </source>
</evidence>
<dbReference type="SUPFAM" id="SSF81585">
    <property type="entry name" value="PsbU/PolX domain-like"/>
    <property type="match status" value="1"/>
</dbReference>
<keyword evidence="1" id="KW-0812">Transmembrane</keyword>
<dbReference type="Gene3D" id="1.10.150.320">
    <property type="entry name" value="Photosystem II 12 kDa extrinsic protein"/>
    <property type="match status" value="1"/>
</dbReference>
<evidence type="ECO:0000256" key="1">
    <source>
        <dbReference type="SAM" id="Phobius"/>
    </source>
</evidence>
<dbReference type="EMBL" id="MGIL01000022">
    <property type="protein sequence ID" value="OGM87741.1"/>
    <property type="molecule type" value="Genomic_DNA"/>
</dbReference>
<organism evidence="3 4">
    <name type="scientific">Candidatus Woesebacteria bacterium RIFOXYD1_FULL_43_18</name>
    <dbReference type="NCBI Taxonomy" id="1802551"/>
    <lineage>
        <taxon>Bacteria</taxon>
        <taxon>Candidatus Woeseibacteriota</taxon>
    </lineage>
</organism>
<accession>A0A1F8DGL2</accession>
<dbReference type="Pfam" id="PF10531">
    <property type="entry name" value="SLBB"/>
    <property type="match status" value="1"/>
</dbReference>
<proteinExistence type="predicted"/>
<dbReference type="InterPro" id="IPR019554">
    <property type="entry name" value="Soluble_ligand-bd"/>
</dbReference>
<keyword evidence="1" id="KW-0472">Membrane</keyword>
<keyword evidence="1" id="KW-1133">Transmembrane helix</keyword>
<dbReference type="GO" id="GO:0015628">
    <property type="term" value="P:protein secretion by the type II secretion system"/>
    <property type="evidence" value="ECO:0007669"/>
    <property type="project" value="TreeGrafter"/>
</dbReference>
<dbReference type="InterPro" id="IPR051675">
    <property type="entry name" value="Endo/Exo/Phosphatase_dom_1"/>
</dbReference>
<gene>
    <name evidence="3" type="ORF">A2573_00545</name>
</gene>